<protein>
    <submittedName>
        <fullName evidence="10">TonB-linked outer membrane protein, SusC/RagA family</fullName>
    </submittedName>
</protein>
<dbReference type="InterPro" id="IPR023997">
    <property type="entry name" value="TonB-dep_OMP_SusC/RagA_CS"/>
</dbReference>
<reference evidence="10 11" key="1">
    <citation type="submission" date="2016-11" db="EMBL/GenBank/DDBJ databases">
        <authorList>
            <person name="Jaros S."/>
            <person name="Januszkiewicz K."/>
            <person name="Wedrychowicz H."/>
        </authorList>
    </citation>
    <scope>NUCLEOTIDE SEQUENCE [LARGE SCALE GENOMIC DNA]</scope>
    <source>
        <strain evidence="10 11">DSM 21986</strain>
    </source>
</reference>
<dbReference type="InterPro" id="IPR012910">
    <property type="entry name" value="Plug_dom"/>
</dbReference>
<evidence type="ECO:0000256" key="7">
    <source>
        <dbReference type="PROSITE-ProRule" id="PRU01360"/>
    </source>
</evidence>
<feature type="chain" id="PRO_5013041858" evidence="8">
    <location>
        <begin position="36"/>
        <end position="1042"/>
    </location>
</feature>
<proteinExistence type="inferred from homology"/>
<evidence type="ECO:0000313" key="11">
    <source>
        <dbReference type="Proteomes" id="UP000184041"/>
    </source>
</evidence>
<dbReference type="STRING" id="1194090.SAMN05443144_102212"/>
<dbReference type="SUPFAM" id="SSF56935">
    <property type="entry name" value="Porins"/>
    <property type="match status" value="1"/>
</dbReference>
<evidence type="ECO:0000256" key="1">
    <source>
        <dbReference type="ARBA" id="ARBA00004571"/>
    </source>
</evidence>
<organism evidence="10 11">
    <name type="scientific">Fodinibius roseus</name>
    <dbReference type="NCBI Taxonomy" id="1194090"/>
    <lineage>
        <taxon>Bacteria</taxon>
        <taxon>Pseudomonadati</taxon>
        <taxon>Balneolota</taxon>
        <taxon>Balneolia</taxon>
        <taxon>Balneolales</taxon>
        <taxon>Balneolaceae</taxon>
        <taxon>Fodinibius</taxon>
    </lineage>
</organism>
<dbReference type="Pfam" id="PF07715">
    <property type="entry name" value="Plug"/>
    <property type="match status" value="1"/>
</dbReference>
<evidence type="ECO:0000256" key="4">
    <source>
        <dbReference type="ARBA" id="ARBA00022692"/>
    </source>
</evidence>
<accession>A0A1M4V6W3</accession>
<comment type="similarity">
    <text evidence="7">Belongs to the TonB-dependent receptor family.</text>
</comment>
<dbReference type="PROSITE" id="PS52016">
    <property type="entry name" value="TONB_DEPENDENT_REC_3"/>
    <property type="match status" value="1"/>
</dbReference>
<dbReference type="InterPro" id="IPR023996">
    <property type="entry name" value="TonB-dep_OMP_SusC/RagA"/>
</dbReference>
<feature type="domain" description="TonB-dependent receptor plug" evidence="9">
    <location>
        <begin position="133"/>
        <end position="237"/>
    </location>
</feature>
<dbReference type="Gene3D" id="2.40.170.20">
    <property type="entry name" value="TonB-dependent receptor, beta-barrel domain"/>
    <property type="match status" value="1"/>
</dbReference>
<keyword evidence="4 7" id="KW-0812">Transmembrane</keyword>
<keyword evidence="11" id="KW-1185">Reference proteome</keyword>
<keyword evidence="2 7" id="KW-0813">Transport</keyword>
<dbReference type="InterPro" id="IPR008969">
    <property type="entry name" value="CarboxyPept-like_regulatory"/>
</dbReference>
<evidence type="ECO:0000256" key="6">
    <source>
        <dbReference type="ARBA" id="ARBA00023237"/>
    </source>
</evidence>
<dbReference type="Proteomes" id="UP000184041">
    <property type="component" value="Unassembled WGS sequence"/>
</dbReference>
<dbReference type="InterPro" id="IPR037066">
    <property type="entry name" value="Plug_dom_sf"/>
</dbReference>
<feature type="signal peptide" evidence="8">
    <location>
        <begin position="1"/>
        <end position="35"/>
    </location>
</feature>
<comment type="subcellular location">
    <subcellularLocation>
        <location evidence="1 7">Cell outer membrane</location>
        <topology evidence="1 7">Multi-pass membrane protein</topology>
    </subcellularLocation>
</comment>
<dbReference type="NCBIfam" id="TIGR04057">
    <property type="entry name" value="SusC_RagA_signa"/>
    <property type="match status" value="1"/>
</dbReference>
<evidence type="ECO:0000256" key="3">
    <source>
        <dbReference type="ARBA" id="ARBA00022452"/>
    </source>
</evidence>
<dbReference type="GO" id="GO:0009279">
    <property type="term" value="C:cell outer membrane"/>
    <property type="evidence" value="ECO:0007669"/>
    <property type="project" value="UniProtKB-SubCell"/>
</dbReference>
<dbReference type="Gene3D" id="2.170.130.10">
    <property type="entry name" value="TonB-dependent receptor, plug domain"/>
    <property type="match status" value="1"/>
</dbReference>
<evidence type="ECO:0000256" key="8">
    <source>
        <dbReference type="SAM" id="SignalP"/>
    </source>
</evidence>
<evidence type="ECO:0000259" key="9">
    <source>
        <dbReference type="Pfam" id="PF07715"/>
    </source>
</evidence>
<evidence type="ECO:0000256" key="2">
    <source>
        <dbReference type="ARBA" id="ARBA00022448"/>
    </source>
</evidence>
<gene>
    <name evidence="10" type="ORF">SAMN05443144_102212</name>
</gene>
<dbReference type="InterPro" id="IPR039426">
    <property type="entry name" value="TonB-dep_rcpt-like"/>
</dbReference>
<dbReference type="NCBIfam" id="TIGR04056">
    <property type="entry name" value="OMP_RagA_SusC"/>
    <property type="match status" value="1"/>
</dbReference>
<dbReference type="EMBL" id="FQUS01000002">
    <property type="protein sequence ID" value="SHE64588.1"/>
    <property type="molecule type" value="Genomic_DNA"/>
</dbReference>
<sequence length="1042" mass="115380">MKKKDTRTCTYLYKWMTRLALAGMLFGLPALPVKGQNTGETVTGTVVDAENNETLPGVNILVKGTTTGTSTGGDGTFELSVPSLEDTLVASFIGYQTQEIPINGRTEIDIALVGQAIMGEEMVVVGFGTQRREDVTGAVSSVSARDFEERPMTNTELGMQGLSPGLSIQYEGGQPGEENAVARIRGTGTLNNPNPLVLVDGVEQSLSTVESSNIESISVLKDAASAAIYGSRAANGVILVTTKRGAESGVTVSYNAHVGVQDLLFFPPGASKEDWMMLRNEADAATGADPIFTEEYQKNVLAGTNPLEYPFADFEGGVFRDYSLEHSNALSVSTGGETGRLYAAVSHDDTDGIMRNFNSKKTSLRLNSDLFVTDDLTVKANMLYRNRDVSGPGFRPQRIMQALLHMNRDMIMSYPDGREATGDLIGGTWNPFVMGNSGETNRASNDIVATAGVEYEINEMFSLEGDLTLNRTSTEENIFRDDKSNMIHPLTGETVAASSWFSTNTLNEGRYNRNELSQRALLRYTDDFGDHSLNGMVGYEEIYTQATQASAARSDFFNDDLRSLNAGDSGTELTCGQFNDPGEFTNGCFNDEWRIRSFFGRMNYSYEDRYSFQANVRYDGSSRFAEGNRWGFFPSFSGGWRISSEEFMQDVDWLSNLRIRASWGQLGNERQGSNERTGLYSYLNTYNLGLSYQFDDEVVPAAAVTSAGNTDIAWETTTMTNIGLDLGLMDDRIEVIGEYFWNYTSDILLQLPIPATVGKSAPYQNAADVSNNGWELAVNYNSAAGSGELEYSVGINFSDVVNTIEDLNDQGPFYPDGFTVWTEGESINSLRGYASPGIYRTQEDLDNYPTTYSPEVTIGDVIYEDLDGDGALSTALYPDGDHIIIANEDPRYEFGVNFDASYRGFDFKMFWQGVLQQYHMLDGAIIEGPNNQNYIAQKYVEERYHPEKNPGGKWPRVMTGSQNWNRRGSEFWLEDTKYARLKNIQLGYSIPQQFIQRFRIYVSGTNLVTITPTDLMDPEVPRGRNQFYPHTKSVSLGVNVTF</sequence>
<dbReference type="SUPFAM" id="SSF49464">
    <property type="entry name" value="Carboxypeptidase regulatory domain-like"/>
    <property type="match status" value="1"/>
</dbReference>
<keyword evidence="3 7" id="KW-1134">Transmembrane beta strand</keyword>
<dbReference type="InterPro" id="IPR036942">
    <property type="entry name" value="Beta-barrel_TonB_sf"/>
</dbReference>
<evidence type="ECO:0000313" key="10">
    <source>
        <dbReference type="EMBL" id="SHE64588.1"/>
    </source>
</evidence>
<keyword evidence="5 7" id="KW-0472">Membrane</keyword>
<evidence type="ECO:0000256" key="5">
    <source>
        <dbReference type="ARBA" id="ARBA00023136"/>
    </source>
</evidence>
<keyword evidence="6 7" id="KW-0998">Cell outer membrane</keyword>
<dbReference type="AlphaFoldDB" id="A0A1M4V6W3"/>
<dbReference type="Gene3D" id="2.60.40.1120">
    <property type="entry name" value="Carboxypeptidase-like, regulatory domain"/>
    <property type="match status" value="1"/>
</dbReference>
<name>A0A1M4V6W3_9BACT</name>
<dbReference type="Pfam" id="PF13715">
    <property type="entry name" value="CarbopepD_reg_2"/>
    <property type="match status" value="1"/>
</dbReference>
<keyword evidence="8" id="KW-0732">Signal</keyword>